<dbReference type="GO" id="GO:0005886">
    <property type="term" value="C:plasma membrane"/>
    <property type="evidence" value="ECO:0007669"/>
    <property type="project" value="UniProtKB-SubCell"/>
</dbReference>
<keyword evidence="5" id="KW-0067">ATP-binding</keyword>
<evidence type="ECO:0000256" key="3">
    <source>
        <dbReference type="ARBA" id="ARBA00022692"/>
    </source>
</evidence>
<dbReference type="InterPro" id="IPR039421">
    <property type="entry name" value="Type_1_exporter"/>
</dbReference>
<keyword evidence="2" id="KW-0813">Transport</keyword>
<dbReference type="EMBL" id="FOEI01000001">
    <property type="protein sequence ID" value="SEP60080.1"/>
    <property type="molecule type" value="Genomic_DNA"/>
</dbReference>
<dbReference type="SUPFAM" id="SSF90123">
    <property type="entry name" value="ABC transporter transmembrane region"/>
    <property type="match status" value="1"/>
</dbReference>
<dbReference type="FunFam" id="3.40.50.300:FF:000287">
    <property type="entry name" value="Multidrug ABC transporter ATP-binding protein"/>
    <property type="match status" value="1"/>
</dbReference>
<dbReference type="PANTHER" id="PTHR24221">
    <property type="entry name" value="ATP-BINDING CASSETTE SUB-FAMILY B"/>
    <property type="match status" value="1"/>
</dbReference>
<dbReference type="InterPro" id="IPR003439">
    <property type="entry name" value="ABC_transporter-like_ATP-bd"/>
</dbReference>
<dbReference type="GO" id="GO:0140359">
    <property type="term" value="F:ABC-type transporter activity"/>
    <property type="evidence" value="ECO:0007669"/>
    <property type="project" value="InterPro"/>
</dbReference>
<dbReference type="InterPro" id="IPR003593">
    <property type="entry name" value="AAA+_ATPase"/>
</dbReference>
<keyword evidence="4" id="KW-0547">Nucleotide-binding</keyword>
<dbReference type="CDD" id="cd03254">
    <property type="entry name" value="ABCC_Glucan_exporter_like"/>
    <property type="match status" value="1"/>
</dbReference>
<proteinExistence type="predicted"/>
<accession>A0A1H8Z6M2</accession>
<dbReference type="Gene3D" id="3.40.50.300">
    <property type="entry name" value="P-loop containing nucleotide triphosphate hydrolases"/>
    <property type="match status" value="1"/>
</dbReference>
<dbReference type="PROSITE" id="PS00211">
    <property type="entry name" value="ABC_TRANSPORTER_1"/>
    <property type="match status" value="1"/>
</dbReference>
<evidence type="ECO:0000256" key="2">
    <source>
        <dbReference type="ARBA" id="ARBA00022448"/>
    </source>
</evidence>
<evidence type="ECO:0000256" key="1">
    <source>
        <dbReference type="ARBA" id="ARBA00004651"/>
    </source>
</evidence>
<dbReference type="PROSITE" id="PS50929">
    <property type="entry name" value="ABC_TM1F"/>
    <property type="match status" value="1"/>
</dbReference>
<evidence type="ECO:0000256" key="5">
    <source>
        <dbReference type="ARBA" id="ARBA00022840"/>
    </source>
</evidence>
<dbReference type="SMART" id="SM00382">
    <property type="entry name" value="AAA"/>
    <property type="match status" value="1"/>
</dbReference>
<dbReference type="Gene3D" id="1.20.1560.10">
    <property type="entry name" value="ABC transporter type 1, transmembrane domain"/>
    <property type="match status" value="1"/>
</dbReference>
<dbReference type="AlphaFoldDB" id="A0A1H8Z6M2"/>
<evidence type="ECO:0000256" key="8">
    <source>
        <dbReference type="SAM" id="Phobius"/>
    </source>
</evidence>
<dbReference type="InterPro" id="IPR027417">
    <property type="entry name" value="P-loop_NTPase"/>
</dbReference>
<sequence length="608" mass="69356">MSVLKSSSFKKVLQYAKPFKSKLFSVAFWAIFLAIVAALRPLVLNITIDKYFVNSGKETNVIQDYFLNLMSFILEDGNNAYNIKILVALMLIILILEVVAQYFFVYVSSWLGQDIVKVIREKLFSHLASFKMRYFDNEPVGKLITRCVSDMENIASIFSQGLFMIVSDFLKMIIVLAFMLIINWKITCIVLLILPLILIATNIFNKKMKVAFNEVRNEVANLNTFIQERLTGMKIVQLFNREKIELEKFKEINEKHNKAWLKNILYNSIFFPIADIISSITLGLVVYFGALFIINGDTQTSVGQLISFNMYISMLYNPLRQIADKFNVMQMGIVAADRVFEILETHEEVQDNGTIHSEKLQGNIKIENVKFSYIKGEEILKGLNLEVKQGETIAIVGATGAGKSTIINLLNRFYEIDSGRILIDDININDYSLETLRKEIAMVLQDVFLFADSIYNNITLFDENIKKEEVYEAAKKIGIHDFLMSLPNGYDYDVKERGVMLSSGQRQLIAFLRAFISNPSILILDEATSSIDSYSEELIQNATKKLTEGRTSIIIAHRLATIVNADKIIVMDKGLIVEQGNHNELLKLENGFYKKLYEAQFEKPEVLS</sequence>
<evidence type="ECO:0000256" key="7">
    <source>
        <dbReference type="ARBA" id="ARBA00023136"/>
    </source>
</evidence>
<feature type="transmembrane region" description="Helical" evidence="8">
    <location>
        <begin position="161"/>
        <end position="178"/>
    </location>
</feature>
<dbReference type="InterPro" id="IPR036640">
    <property type="entry name" value="ABC1_TM_sf"/>
</dbReference>
<dbReference type="InterPro" id="IPR017871">
    <property type="entry name" value="ABC_transporter-like_CS"/>
</dbReference>
<dbReference type="CDD" id="cd18544">
    <property type="entry name" value="ABC_6TM_TmrA_like"/>
    <property type="match status" value="1"/>
</dbReference>
<dbReference type="Pfam" id="PF00664">
    <property type="entry name" value="ABC_membrane"/>
    <property type="match status" value="1"/>
</dbReference>
<evidence type="ECO:0000259" key="10">
    <source>
        <dbReference type="PROSITE" id="PS50929"/>
    </source>
</evidence>
<gene>
    <name evidence="11" type="ORF">SAMN05444005_101523</name>
</gene>
<dbReference type="Pfam" id="PF00005">
    <property type="entry name" value="ABC_tran"/>
    <property type="match status" value="1"/>
</dbReference>
<dbReference type="SUPFAM" id="SSF52540">
    <property type="entry name" value="P-loop containing nucleoside triphosphate hydrolases"/>
    <property type="match status" value="1"/>
</dbReference>
<dbReference type="OrthoDB" id="9780296at2"/>
<keyword evidence="6 8" id="KW-1133">Transmembrane helix</keyword>
<feature type="transmembrane region" description="Helical" evidence="8">
    <location>
        <begin position="264"/>
        <end position="294"/>
    </location>
</feature>
<feature type="domain" description="ABC transporter" evidence="9">
    <location>
        <begin position="364"/>
        <end position="598"/>
    </location>
</feature>
<reference evidence="11 12" key="1">
    <citation type="submission" date="2016-10" db="EMBL/GenBank/DDBJ databases">
        <authorList>
            <person name="de Groot N.N."/>
        </authorList>
    </citation>
    <scope>NUCLEOTIDE SEQUENCE [LARGE SCALE GENOMIC DNA]</scope>
    <source>
        <strain evidence="11 12">DSM 27078</strain>
    </source>
</reference>
<evidence type="ECO:0000313" key="12">
    <source>
        <dbReference type="Proteomes" id="UP000198648"/>
    </source>
</evidence>
<dbReference type="STRING" id="1299341.SAMN05444005_101523"/>
<organism evidence="11 12">
    <name type="scientific">Flavobacterium urocaniciphilum</name>
    <dbReference type="NCBI Taxonomy" id="1299341"/>
    <lineage>
        <taxon>Bacteria</taxon>
        <taxon>Pseudomonadati</taxon>
        <taxon>Bacteroidota</taxon>
        <taxon>Flavobacteriia</taxon>
        <taxon>Flavobacteriales</taxon>
        <taxon>Flavobacteriaceae</taxon>
        <taxon>Flavobacterium</taxon>
    </lineage>
</organism>
<feature type="transmembrane region" description="Helical" evidence="8">
    <location>
        <begin position="85"/>
        <end position="107"/>
    </location>
</feature>
<feature type="transmembrane region" description="Helical" evidence="8">
    <location>
        <begin position="184"/>
        <end position="204"/>
    </location>
</feature>
<protein>
    <submittedName>
        <fullName evidence="11">ABC-type multidrug transport system, ATPase and permease component</fullName>
    </submittedName>
</protein>
<dbReference type="RefSeq" id="WP_091464739.1">
    <property type="nucleotide sequence ID" value="NZ_FOEI01000001.1"/>
</dbReference>
<name>A0A1H8Z6M2_9FLAO</name>
<dbReference type="PANTHER" id="PTHR24221:SF654">
    <property type="entry name" value="ATP-BINDING CASSETTE SUB-FAMILY B MEMBER 6"/>
    <property type="match status" value="1"/>
</dbReference>
<dbReference type="GO" id="GO:0016887">
    <property type="term" value="F:ATP hydrolysis activity"/>
    <property type="evidence" value="ECO:0007669"/>
    <property type="project" value="InterPro"/>
</dbReference>
<dbReference type="GO" id="GO:0005524">
    <property type="term" value="F:ATP binding"/>
    <property type="evidence" value="ECO:0007669"/>
    <property type="project" value="UniProtKB-KW"/>
</dbReference>
<dbReference type="Proteomes" id="UP000198648">
    <property type="component" value="Unassembled WGS sequence"/>
</dbReference>
<comment type="subcellular location">
    <subcellularLocation>
        <location evidence="1">Cell membrane</location>
        <topology evidence="1">Multi-pass membrane protein</topology>
    </subcellularLocation>
</comment>
<keyword evidence="7 8" id="KW-0472">Membrane</keyword>
<evidence type="ECO:0000256" key="4">
    <source>
        <dbReference type="ARBA" id="ARBA00022741"/>
    </source>
</evidence>
<dbReference type="InterPro" id="IPR011527">
    <property type="entry name" value="ABC1_TM_dom"/>
</dbReference>
<evidence type="ECO:0000256" key="6">
    <source>
        <dbReference type="ARBA" id="ARBA00022989"/>
    </source>
</evidence>
<dbReference type="PROSITE" id="PS50893">
    <property type="entry name" value="ABC_TRANSPORTER_2"/>
    <property type="match status" value="1"/>
</dbReference>
<dbReference type="GO" id="GO:0034040">
    <property type="term" value="F:ATPase-coupled lipid transmembrane transporter activity"/>
    <property type="evidence" value="ECO:0007669"/>
    <property type="project" value="TreeGrafter"/>
</dbReference>
<evidence type="ECO:0000313" key="11">
    <source>
        <dbReference type="EMBL" id="SEP60080.1"/>
    </source>
</evidence>
<feature type="domain" description="ABC transmembrane type-1" evidence="10">
    <location>
        <begin position="26"/>
        <end position="331"/>
    </location>
</feature>
<keyword evidence="12" id="KW-1185">Reference proteome</keyword>
<keyword evidence="3 8" id="KW-0812">Transmembrane</keyword>
<feature type="transmembrane region" description="Helical" evidence="8">
    <location>
        <begin position="21"/>
        <end position="43"/>
    </location>
</feature>
<evidence type="ECO:0000259" key="9">
    <source>
        <dbReference type="PROSITE" id="PS50893"/>
    </source>
</evidence>